<dbReference type="EMBL" id="QNRR01000020">
    <property type="protein sequence ID" value="RBP35705.1"/>
    <property type="molecule type" value="Genomic_DNA"/>
</dbReference>
<evidence type="ECO:0000313" key="2">
    <source>
        <dbReference type="Proteomes" id="UP000253426"/>
    </source>
</evidence>
<sequence length="47" mass="5241">MDTTLRTPLSPFRRALRDALIFPADPVVAVVKTPFTTGYHPASLRDE</sequence>
<keyword evidence="2" id="KW-1185">Reference proteome</keyword>
<comment type="caution">
    <text evidence="1">The sequence shown here is derived from an EMBL/GenBank/DDBJ whole genome shotgun (WGS) entry which is preliminary data.</text>
</comment>
<dbReference type="Proteomes" id="UP000253426">
    <property type="component" value="Unassembled WGS sequence"/>
</dbReference>
<evidence type="ECO:0000313" key="1">
    <source>
        <dbReference type="EMBL" id="RBP35705.1"/>
    </source>
</evidence>
<reference evidence="1 2" key="1">
    <citation type="submission" date="2018-06" db="EMBL/GenBank/DDBJ databases">
        <title>Genomic Encyclopedia of Type Strains, Phase IV (KMG-IV): sequencing the most valuable type-strain genomes for metagenomic binning, comparative biology and taxonomic classification.</title>
        <authorList>
            <person name="Goeker M."/>
        </authorList>
    </citation>
    <scope>NUCLEOTIDE SEQUENCE [LARGE SCALE GENOMIC DNA]</scope>
    <source>
        <strain evidence="1 2">DSM 25532</strain>
    </source>
</reference>
<organism evidence="1 2">
    <name type="scientific">Roseimicrobium gellanilyticum</name>
    <dbReference type="NCBI Taxonomy" id="748857"/>
    <lineage>
        <taxon>Bacteria</taxon>
        <taxon>Pseudomonadati</taxon>
        <taxon>Verrucomicrobiota</taxon>
        <taxon>Verrucomicrobiia</taxon>
        <taxon>Verrucomicrobiales</taxon>
        <taxon>Verrucomicrobiaceae</taxon>
        <taxon>Roseimicrobium</taxon>
    </lineage>
</organism>
<name>A0A366H3R1_9BACT</name>
<protein>
    <submittedName>
        <fullName evidence="1">Uncharacterized protein</fullName>
    </submittedName>
</protein>
<dbReference type="AlphaFoldDB" id="A0A366H3R1"/>
<accession>A0A366H3R1</accession>
<proteinExistence type="predicted"/>
<gene>
    <name evidence="1" type="ORF">DES53_12074</name>
</gene>